<keyword evidence="6 12" id="KW-1133">Transmembrane helix</keyword>
<keyword evidence="16" id="KW-1185">Reference proteome</keyword>
<dbReference type="Pfam" id="PF14416">
    <property type="entry name" value="PMR5N"/>
    <property type="match status" value="1"/>
</dbReference>
<dbReference type="InterPro" id="IPR029962">
    <property type="entry name" value="TBL"/>
</dbReference>
<keyword evidence="8 12" id="KW-0472">Membrane</keyword>
<feature type="region of interest" description="Disordered" evidence="11">
    <location>
        <begin position="376"/>
        <end position="395"/>
    </location>
</feature>
<evidence type="ECO:0000313" key="15">
    <source>
        <dbReference type="EnsemblPlants" id="OPUNC03G35940.1"/>
    </source>
</evidence>
<evidence type="ECO:0000259" key="13">
    <source>
        <dbReference type="Pfam" id="PF13839"/>
    </source>
</evidence>
<keyword evidence="3" id="KW-0808">Transferase</keyword>
<proteinExistence type="inferred from homology"/>
<evidence type="ECO:0000256" key="10">
    <source>
        <dbReference type="ARBA" id="ARBA00023180"/>
    </source>
</evidence>
<dbReference type="GO" id="GO:0000139">
    <property type="term" value="C:Golgi membrane"/>
    <property type="evidence" value="ECO:0007669"/>
    <property type="project" value="UniProtKB-SubCell"/>
</dbReference>
<reference evidence="15" key="1">
    <citation type="submission" date="2015-04" db="UniProtKB">
        <authorList>
            <consortium name="EnsemblPlants"/>
        </authorList>
    </citation>
    <scope>IDENTIFICATION</scope>
</reference>
<keyword evidence="9" id="KW-1015">Disulfide bond</keyword>
<sequence>MTGSTPPRKSRSIVAGGGEGSLEDAWRTGEAAAKKATARVWGVSVSVSLRSHFSSLVLLLLLLLLVLAVSVTTTKNGDAAADKQHAPAPLLPPAQQQEQATTHLPPPADTTTKIQLPQAPSGDDGGECDLFSGRWVYDEEAYPLYRESACRVMSEQSACEKYGRTDLRYQHWRWQPHGCDLPRFDAEKLLGKLRNKRLVFVGDSLNRNQWASMVCLIDTGAPQLHTSINSSRSLTTFKIHEYNTSVDFYWSPLLVESNSDHPLRHRIADRIVRAASINKHAAHWTHADVLVFNSYLWWQRPAMKVLWGSFDNPAAAAVAMAAEEGDKYAVSKVIGSLRAYELAVRTWADWMEFHVDHARTQLFFMTMSPTHLRSDEWEDRGDAGGGGGGNHKCYGETEPITAEGYRGSGTDMAFARAVEAEVRRLGERGVVVRLINVTRLSEQRKDAHPSVHRRYWDPITDEQRRNPSSYADCIHWCLPGVPDVWNQLLYAHLVS</sequence>
<evidence type="ECO:0000256" key="2">
    <source>
        <dbReference type="ARBA" id="ARBA00007727"/>
    </source>
</evidence>
<accession>A0A0E0KKQ4</accession>
<feature type="domain" description="Trichome birefringence-like N-terminal" evidence="14">
    <location>
        <begin position="127"/>
        <end position="180"/>
    </location>
</feature>
<dbReference type="EnsemblPlants" id="OPUNC03G35940.1">
    <property type="protein sequence ID" value="OPUNC03G35940.1"/>
    <property type="gene ID" value="OPUNC03G35940"/>
</dbReference>
<dbReference type="AlphaFoldDB" id="A0A0E0KKQ4"/>
<keyword evidence="4 12" id="KW-0812">Transmembrane</keyword>
<evidence type="ECO:0000256" key="1">
    <source>
        <dbReference type="ARBA" id="ARBA00004323"/>
    </source>
</evidence>
<comment type="similarity">
    <text evidence="2">Belongs to the PC-esterase family. TBL subfamily.</text>
</comment>
<dbReference type="PANTHER" id="PTHR32285">
    <property type="entry name" value="PROTEIN TRICHOME BIREFRINGENCE-LIKE 9-RELATED"/>
    <property type="match status" value="1"/>
</dbReference>
<reference evidence="15" key="2">
    <citation type="submission" date="2018-05" db="EMBL/GenBank/DDBJ databases">
        <title>OpunRS2 (Oryza punctata Reference Sequence Version 2).</title>
        <authorList>
            <person name="Zhang J."/>
            <person name="Kudrna D."/>
            <person name="Lee S."/>
            <person name="Talag J."/>
            <person name="Welchert J."/>
            <person name="Wing R.A."/>
        </authorList>
    </citation>
    <scope>NUCLEOTIDE SEQUENCE [LARGE SCALE GENOMIC DNA]</scope>
</reference>
<dbReference type="GO" id="GO:0045492">
    <property type="term" value="P:xylan biosynthetic process"/>
    <property type="evidence" value="ECO:0007669"/>
    <property type="project" value="EnsemblPlants"/>
</dbReference>
<dbReference type="InterPro" id="IPR025846">
    <property type="entry name" value="TBL_N"/>
</dbReference>
<evidence type="ECO:0000313" key="16">
    <source>
        <dbReference type="Proteomes" id="UP000026962"/>
    </source>
</evidence>
<feature type="region of interest" description="Disordered" evidence="11">
    <location>
        <begin position="1"/>
        <end position="22"/>
    </location>
</feature>
<dbReference type="Pfam" id="PF13839">
    <property type="entry name" value="PC-Esterase"/>
    <property type="match status" value="1"/>
</dbReference>
<organism evidence="15">
    <name type="scientific">Oryza punctata</name>
    <name type="common">Red rice</name>
    <dbReference type="NCBI Taxonomy" id="4537"/>
    <lineage>
        <taxon>Eukaryota</taxon>
        <taxon>Viridiplantae</taxon>
        <taxon>Streptophyta</taxon>
        <taxon>Embryophyta</taxon>
        <taxon>Tracheophyta</taxon>
        <taxon>Spermatophyta</taxon>
        <taxon>Magnoliopsida</taxon>
        <taxon>Liliopsida</taxon>
        <taxon>Poales</taxon>
        <taxon>Poaceae</taxon>
        <taxon>BOP clade</taxon>
        <taxon>Oryzoideae</taxon>
        <taxon>Oryzeae</taxon>
        <taxon>Oryzinae</taxon>
        <taxon>Oryza</taxon>
    </lineage>
</organism>
<dbReference type="InterPro" id="IPR026057">
    <property type="entry name" value="TBL_C"/>
</dbReference>
<dbReference type="eggNOG" id="ENOG502QTH8">
    <property type="taxonomic scope" value="Eukaryota"/>
</dbReference>
<comment type="subcellular location">
    <subcellularLocation>
        <location evidence="1">Golgi apparatus membrane</location>
        <topology evidence="1">Single-pass type II membrane protein</topology>
    </subcellularLocation>
</comment>
<dbReference type="Proteomes" id="UP000026962">
    <property type="component" value="Chromosome 3"/>
</dbReference>
<keyword evidence="5" id="KW-0735">Signal-anchor</keyword>
<evidence type="ECO:0000256" key="3">
    <source>
        <dbReference type="ARBA" id="ARBA00022679"/>
    </source>
</evidence>
<protein>
    <submittedName>
        <fullName evidence="15">Uncharacterized protein</fullName>
    </submittedName>
</protein>
<dbReference type="Gramene" id="OPUNC03G35940.1">
    <property type="protein sequence ID" value="OPUNC03G35940.1"/>
    <property type="gene ID" value="OPUNC03G35940"/>
</dbReference>
<keyword evidence="7" id="KW-0333">Golgi apparatus</keyword>
<evidence type="ECO:0000256" key="12">
    <source>
        <dbReference type="SAM" id="Phobius"/>
    </source>
</evidence>
<dbReference type="OMA" id="LFFMTMS"/>
<evidence type="ECO:0000256" key="5">
    <source>
        <dbReference type="ARBA" id="ARBA00022968"/>
    </source>
</evidence>
<keyword evidence="10" id="KW-0325">Glycoprotein</keyword>
<evidence type="ECO:0000256" key="9">
    <source>
        <dbReference type="ARBA" id="ARBA00023157"/>
    </source>
</evidence>
<feature type="domain" description="Trichome birefringence-like C-terminal" evidence="13">
    <location>
        <begin position="181"/>
        <end position="491"/>
    </location>
</feature>
<dbReference type="PANTHER" id="PTHR32285:SF11">
    <property type="entry name" value="PROTEIN TRICHOME BIREFRINGENCE-LIKE 34"/>
    <property type="match status" value="1"/>
</dbReference>
<feature type="transmembrane region" description="Helical" evidence="12">
    <location>
        <begin position="53"/>
        <end position="71"/>
    </location>
</feature>
<evidence type="ECO:0000256" key="7">
    <source>
        <dbReference type="ARBA" id="ARBA00023034"/>
    </source>
</evidence>
<dbReference type="GO" id="GO:1990538">
    <property type="term" value="F:xylan O-acetyltransferase activity"/>
    <property type="evidence" value="ECO:0007669"/>
    <property type="project" value="EnsemblPlants"/>
</dbReference>
<evidence type="ECO:0000256" key="4">
    <source>
        <dbReference type="ARBA" id="ARBA00022692"/>
    </source>
</evidence>
<name>A0A0E0KKQ4_ORYPU</name>
<dbReference type="HOGENOM" id="CLU_020953_3_1_1"/>
<evidence type="ECO:0000259" key="14">
    <source>
        <dbReference type="Pfam" id="PF14416"/>
    </source>
</evidence>
<evidence type="ECO:0000256" key="6">
    <source>
        <dbReference type="ARBA" id="ARBA00022989"/>
    </source>
</evidence>
<feature type="region of interest" description="Disordered" evidence="11">
    <location>
        <begin position="94"/>
        <end position="124"/>
    </location>
</feature>
<evidence type="ECO:0000256" key="11">
    <source>
        <dbReference type="SAM" id="MobiDB-lite"/>
    </source>
</evidence>
<evidence type="ECO:0000256" key="8">
    <source>
        <dbReference type="ARBA" id="ARBA00023136"/>
    </source>
</evidence>